<dbReference type="Pfam" id="PF00557">
    <property type="entry name" value="Peptidase_M24"/>
    <property type="match status" value="1"/>
</dbReference>
<dbReference type="GO" id="GO:0006260">
    <property type="term" value="P:DNA replication"/>
    <property type="evidence" value="ECO:0007669"/>
    <property type="project" value="UniProtKB-KW"/>
</dbReference>
<feature type="compositionally biased region" description="Acidic residues" evidence="11">
    <location>
        <begin position="935"/>
        <end position="1000"/>
    </location>
</feature>
<evidence type="ECO:0000313" key="16">
    <source>
        <dbReference type="Proteomes" id="UP001190700"/>
    </source>
</evidence>
<dbReference type="FunFam" id="2.30.29.150:FF:000004">
    <property type="entry name" value="FACT complex subunit SPT16"/>
    <property type="match status" value="1"/>
</dbReference>
<dbReference type="InterPro" id="IPR056595">
    <property type="entry name" value="Fact-SPT16_PH"/>
</dbReference>
<comment type="subunit">
    <text evidence="10">Component of the FACT complex.</text>
</comment>
<feature type="domain" description="FACT complex subunit SPT16 middle" evidence="13">
    <location>
        <begin position="532"/>
        <end position="684"/>
    </location>
</feature>
<keyword evidence="6" id="KW-0175">Coiled coil</keyword>
<keyword evidence="4 10" id="KW-0227">DNA damage</keyword>
<accession>A0AAE0GHT5</accession>
<evidence type="ECO:0000259" key="14">
    <source>
        <dbReference type="SMART" id="SM01287"/>
    </source>
</evidence>
<evidence type="ECO:0000256" key="9">
    <source>
        <dbReference type="ARBA" id="ARBA00023242"/>
    </source>
</evidence>
<dbReference type="Pfam" id="PF24824">
    <property type="entry name" value="PH_SPT16"/>
    <property type="match status" value="1"/>
</dbReference>
<dbReference type="Gene3D" id="2.30.29.210">
    <property type="entry name" value="FACT complex subunit Spt16p/Cdc68p"/>
    <property type="match status" value="1"/>
</dbReference>
<keyword evidence="3 10" id="KW-0235">DNA replication</keyword>
<keyword evidence="5 10" id="KW-0805">Transcription regulation</keyword>
<comment type="caution">
    <text evidence="15">The sequence shown here is derived from an EMBL/GenBank/DDBJ whole genome shotgun (WGS) entry which is preliminary data.</text>
</comment>
<feature type="compositionally biased region" description="Basic and acidic residues" evidence="11">
    <location>
        <begin position="1001"/>
        <end position="1014"/>
    </location>
</feature>
<evidence type="ECO:0000256" key="7">
    <source>
        <dbReference type="ARBA" id="ARBA00023163"/>
    </source>
</evidence>
<gene>
    <name evidence="15" type="ORF">CYMTET_13723</name>
</gene>
<evidence type="ECO:0000313" key="15">
    <source>
        <dbReference type="EMBL" id="KAK3278336.1"/>
    </source>
</evidence>
<dbReference type="GO" id="GO:0006368">
    <property type="term" value="P:transcription elongation by RNA polymerase II"/>
    <property type="evidence" value="ECO:0007669"/>
    <property type="project" value="TreeGrafter"/>
</dbReference>
<dbReference type="Gene3D" id="2.30.29.30">
    <property type="entry name" value="Pleckstrin-homology domain (PH domain)/Phosphotyrosine-binding domain (PTB)"/>
    <property type="match status" value="1"/>
</dbReference>
<feature type="domain" description="FACT complex subunit SPT16 N-terminal lobe" evidence="12">
    <location>
        <begin position="4"/>
        <end position="164"/>
    </location>
</feature>
<dbReference type="GO" id="GO:0035101">
    <property type="term" value="C:FACT complex"/>
    <property type="evidence" value="ECO:0007669"/>
    <property type="project" value="UniProtKB-UniRule"/>
</dbReference>
<evidence type="ECO:0000256" key="1">
    <source>
        <dbReference type="ARBA" id="ARBA00010779"/>
    </source>
</evidence>
<comment type="similarity">
    <text evidence="1 10">Belongs to the peptidase M24 family. SPT16 subfamily.</text>
</comment>
<dbReference type="SMART" id="SM01287">
    <property type="entry name" value="Rtt106"/>
    <property type="match status" value="1"/>
</dbReference>
<dbReference type="SMART" id="SM01285">
    <property type="entry name" value="FACT-Spt16_Nlob"/>
    <property type="match status" value="1"/>
</dbReference>
<evidence type="ECO:0000256" key="11">
    <source>
        <dbReference type="SAM" id="MobiDB-lite"/>
    </source>
</evidence>
<evidence type="ECO:0000256" key="2">
    <source>
        <dbReference type="ARBA" id="ARBA00022454"/>
    </source>
</evidence>
<dbReference type="InterPro" id="IPR029149">
    <property type="entry name" value="Creatin/AminoP/Spt16_N"/>
</dbReference>
<dbReference type="InterPro" id="IPR029148">
    <property type="entry name" value="FACT-SPT16_Nlobe"/>
</dbReference>
<organism evidence="15 16">
    <name type="scientific">Cymbomonas tetramitiformis</name>
    <dbReference type="NCBI Taxonomy" id="36881"/>
    <lineage>
        <taxon>Eukaryota</taxon>
        <taxon>Viridiplantae</taxon>
        <taxon>Chlorophyta</taxon>
        <taxon>Pyramimonadophyceae</taxon>
        <taxon>Pyramimonadales</taxon>
        <taxon>Pyramimonadaceae</taxon>
        <taxon>Cymbomonas</taxon>
    </lineage>
</organism>
<evidence type="ECO:0000256" key="8">
    <source>
        <dbReference type="ARBA" id="ARBA00023204"/>
    </source>
</evidence>
<comment type="subcellular location">
    <subcellularLocation>
        <location evidence="10">Nucleus</location>
    </subcellularLocation>
    <subcellularLocation>
        <location evidence="10">Chromosome</location>
    </subcellularLocation>
</comment>
<dbReference type="EMBL" id="LGRX02005509">
    <property type="protein sequence ID" value="KAK3278336.1"/>
    <property type="molecule type" value="Genomic_DNA"/>
</dbReference>
<dbReference type="SMART" id="SM01286">
    <property type="entry name" value="SPT16"/>
    <property type="match status" value="1"/>
</dbReference>
<comment type="function">
    <text evidence="10">Component of the FACT complex, a general chromatin factor that acts to reorganize nucleosomes. The FACT complex is involved in multiple processes that require DNA as a template such as mRNA elongation, DNA replication and DNA repair. During transcription elongation the FACT complex acts as a histone chaperone that both destabilizes and restores nucleosomal structure. It facilitates the passage of RNA polymerase II and transcription by promoting the dissociation of one histone H2A-H2B dimer from the nucleosome, then subsequently promotes the reestablishment of the nucleosome following the passage of RNA polymerase II.</text>
</comment>
<dbReference type="PANTHER" id="PTHR13980">
    <property type="entry name" value="CDC68 RELATED"/>
    <property type="match status" value="1"/>
</dbReference>
<dbReference type="InterPro" id="IPR040258">
    <property type="entry name" value="Spt16"/>
</dbReference>
<sequence length="1040" mass="116626">MAKIDNQLFGKRLSQLYDSFKNKNELWGDAPMVAIGSGPAADSEEIRYLKSLSLHIWLFNYELPDTLLVFTKDAFYAIASGKRAALLQSLQGTVTEAVGLKFKLYERAKGTDGSAEMETLLKDAGQKTLIGTLIKEKPTGAFLEQWDSLVSKSKLKVVDATLGVADCLACKDVIELSHTKRAAQITCHVMKEFLVAQLESVIDEEKTISHSKLAERTEKVVIDPSKVKLKVREGSVDVCYVPVIQSGGTYDLRPGALCNDDALHYGVILCSLGTRYNSYCSNVSRTYLVDPTKQQEATYKIAVAAQNAAISALVEGAPMSAVMQAAVASLQGSAQPELVQNLTKNCGFLMGLEFKDSTAVLNAKNEKTIRADMVFNVSLGLQGLENPEEKDPKAKQCAFLLADTVLVRPGGQPPEILTSGKEGVPKAYKEVAYYVKGEDEAEEVEVKPEVKAAAGPSAVLDTNLRSQGGFDEDNRRRKAEQKELADIKNQETLERLEAAKEGAAVASGNVGRTNFLSYRSPDEMPRQRDLAIMVDKTKETVLLPIYGQMVPFHIQTIKSASTSNDGTGKSIVRIHFNVPGTATYGPGLKFMNATFFQEICYRTTDARHAETVVTDIKTIKRVTVQKENERAERATLVRQEPLQLSRGKHITLQSDLHIKPPLQAGQKGARMTGALEAHVNGFRYAVSRNNNMYVDISYKNIKHAFYQPAENAKDQLQTLIHFHLHDPIMIGKKKTADIQVFVNVIDAVESLDAGRRSMYDVDEIEEEQRERERRKKVNKIFSEFIKRVQDLWDRDFRDLSLEFDVPFRKLGFHGVPHKSQAFVLPTVHCLIELIETPFFIVSLEEIEIVNLERIGFGLKDFDMAIIFKDFNRPVHRIDCIPVDSLDRVKEWLHSVNLKYYENKMNLHWGQILKTILADPQKFVDDGGWEFLNMEASDEDEDESEEEDAYVPSDEGDEEEEDDSAEEKSEDDESLVDSDEEDSEEDEDEEEEDEGMSDDELEKWAANEDRERDMSSDDEDERRAKRKGKSGGGPPPKRGRR</sequence>
<evidence type="ECO:0000256" key="3">
    <source>
        <dbReference type="ARBA" id="ARBA00022705"/>
    </source>
</evidence>
<dbReference type="FunFam" id="3.90.230.10:FF:000005">
    <property type="entry name" value="FACT complex subunit spt16"/>
    <property type="match status" value="1"/>
</dbReference>
<dbReference type="InterPro" id="IPR013953">
    <property type="entry name" value="FACT_SPT16_M"/>
</dbReference>
<dbReference type="SUPFAM" id="SSF55920">
    <property type="entry name" value="Creatinase/aminopeptidase"/>
    <property type="match status" value="1"/>
</dbReference>
<dbReference type="Pfam" id="PF14826">
    <property type="entry name" value="FACT-Spt16_Nlob"/>
    <property type="match status" value="1"/>
</dbReference>
<proteinExistence type="inferred from homology"/>
<evidence type="ECO:0000259" key="12">
    <source>
        <dbReference type="SMART" id="SM01285"/>
    </source>
</evidence>
<dbReference type="InterPro" id="IPR013719">
    <property type="entry name" value="RTT106/SPT16-like_middle_dom"/>
</dbReference>
<keyword evidence="8 10" id="KW-0234">DNA repair</keyword>
<dbReference type="Gene3D" id="2.30.29.150">
    <property type="match status" value="1"/>
</dbReference>
<dbReference type="AlphaFoldDB" id="A0AAE0GHT5"/>
<evidence type="ECO:0000256" key="10">
    <source>
        <dbReference type="RuleBase" id="RU367052"/>
    </source>
</evidence>
<keyword evidence="9 10" id="KW-0539">Nucleus</keyword>
<evidence type="ECO:0000256" key="5">
    <source>
        <dbReference type="ARBA" id="ARBA00023015"/>
    </source>
</evidence>
<keyword evidence="7 10" id="KW-0804">Transcription</keyword>
<evidence type="ECO:0000256" key="4">
    <source>
        <dbReference type="ARBA" id="ARBA00022763"/>
    </source>
</evidence>
<feature type="region of interest" description="Disordered" evidence="11">
    <location>
        <begin position="462"/>
        <end position="483"/>
    </location>
</feature>
<feature type="compositionally biased region" description="Basic and acidic residues" evidence="11">
    <location>
        <begin position="472"/>
        <end position="483"/>
    </location>
</feature>
<name>A0AAE0GHT5_9CHLO</name>
<dbReference type="Pfam" id="PF08512">
    <property type="entry name" value="Rttp106-like_middle"/>
    <property type="match status" value="1"/>
</dbReference>
<feature type="domain" description="Histone chaperone RTT106/FACT complex subunit SPT16-like middle" evidence="14">
    <location>
        <begin position="812"/>
        <end position="902"/>
    </location>
</feature>
<feature type="region of interest" description="Disordered" evidence="11">
    <location>
        <begin position="934"/>
        <end position="1040"/>
    </location>
</feature>
<dbReference type="Gene3D" id="3.40.350.10">
    <property type="entry name" value="Creatinase/prolidase N-terminal domain"/>
    <property type="match status" value="1"/>
</dbReference>
<dbReference type="InterPro" id="IPR011993">
    <property type="entry name" value="PH-like_dom_sf"/>
</dbReference>
<keyword evidence="2 10" id="KW-0158">Chromosome</keyword>
<protein>
    <recommendedName>
        <fullName evidence="10">FACT complex subunit</fullName>
    </recommendedName>
</protein>
<dbReference type="Proteomes" id="UP001190700">
    <property type="component" value="Unassembled WGS sequence"/>
</dbReference>
<reference evidence="15 16" key="1">
    <citation type="journal article" date="2015" name="Genome Biol. Evol.">
        <title>Comparative Genomics of a Bacterivorous Green Alga Reveals Evolutionary Causalities and Consequences of Phago-Mixotrophic Mode of Nutrition.</title>
        <authorList>
            <person name="Burns J.A."/>
            <person name="Paasch A."/>
            <person name="Narechania A."/>
            <person name="Kim E."/>
        </authorList>
    </citation>
    <scope>NUCLEOTIDE SEQUENCE [LARGE SCALE GENOMIC DNA]</scope>
    <source>
        <strain evidence="15 16">PLY_AMNH</strain>
    </source>
</reference>
<evidence type="ECO:0000256" key="6">
    <source>
        <dbReference type="ARBA" id="ARBA00023054"/>
    </source>
</evidence>
<dbReference type="GO" id="GO:0006281">
    <property type="term" value="P:DNA repair"/>
    <property type="evidence" value="ECO:0007669"/>
    <property type="project" value="UniProtKB-UniRule"/>
</dbReference>
<keyword evidence="16" id="KW-1185">Reference proteome</keyword>
<dbReference type="InterPro" id="IPR000994">
    <property type="entry name" value="Pept_M24"/>
</dbReference>
<dbReference type="InterPro" id="IPR036005">
    <property type="entry name" value="Creatinase/aminopeptidase-like"/>
</dbReference>
<evidence type="ECO:0000259" key="13">
    <source>
        <dbReference type="SMART" id="SM01286"/>
    </source>
</evidence>
<dbReference type="Gene3D" id="3.90.230.10">
    <property type="entry name" value="Creatinase/methionine aminopeptidase superfamily"/>
    <property type="match status" value="1"/>
</dbReference>
<dbReference type="PANTHER" id="PTHR13980:SF15">
    <property type="entry name" value="FACT COMPLEX SUBUNIT SPT16"/>
    <property type="match status" value="1"/>
</dbReference>
<dbReference type="Pfam" id="PF08644">
    <property type="entry name" value="SPT16"/>
    <property type="match status" value="1"/>
</dbReference>
<dbReference type="FunFam" id="2.30.29.30:FF:000017">
    <property type="entry name" value="FACT complex subunit SPT16"/>
    <property type="match status" value="1"/>
</dbReference>
<dbReference type="GO" id="GO:0031491">
    <property type="term" value="F:nucleosome binding"/>
    <property type="evidence" value="ECO:0007669"/>
    <property type="project" value="TreeGrafter"/>
</dbReference>